<dbReference type="EMBL" id="BK032595">
    <property type="protein sequence ID" value="DAF50259.1"/>
    <property type="molecule type" value="Genomic_DNA"/>
</dbReference>
<name>A0A8S5SHE5_9CAUD</name>
<dbReference type="InterPro" id="IPR029052">
    <property type="entry name" value="Metallo-depent_PP-like"/>
</dbReference>
<organism evidence="2">
    <name type="scientific">Siphoviridae sp. ctBCr48</name>
    <dbReference type="NCBI Taxonomy" id="2827802"/>
    <lineage>
        <taxon>Viruses</taxon>
        <taxon>Duplodnaviria</taxon>
        <taxon>Heunggongvirae</taxon>
        <taxon>Uroviricota</taxon>
        <taxon>Caudoviricetes</taxon>
    </lineage>
</organism>
<dbReference type="InterPro" id="IPR004843">
    <property type="entry name" value="Calcineurin-like_PHP"/>
</dbReference>
<dbReference type="GO" id="GO:0016787">
    <property type="term" value="F:hydrolase activity"/>
    <property type="evidence" value="ECO:0007669"/>
    <property type="project" value="InterPro"/>
</dbReference>
<evidence type="ECO:0000313" key="2">
    <source>
        <dbReference type="EMBL" id="DAF50259.1"/>
    </source>
</evidence>
<reference evidence="2" key="1">
    <citation type="journal article" date="2021" name="Proc. Natl. Acad. Sci. U.S.A.">
        <title>A Catalog of Tens of Thousands of Viruses from Human Metagenomes Reveals Hidden Associations with Chronic Diseases.</title>
        <authorList>
            <person name="Tisza M.J."/>
            <person name="Buck C.B."/>
        </authorList>
    </citation>
    <scope>NUCLEOTIDE SEQUENCE</scope>
    <source>
        <strain evidence="2">CtBCr48</strain>
    </source>
</reference>
<feature type="domain" description="Calcineurin-like phosphoesterase" evidence="1">
    <location>
        <begin position="142"/>
        <end position="321"/>
    </location>
</feature>
<dbReference type="Gene3D" id="3.60.21.10">
    <property type="match status" value="1"/>
</dbReference>
<evidence type="ECO:0000259" key="1">
    <source>
        <dbReference type="Pfam" id="PF00149"/>
    </source>
</evidence>
<protein>
    <submittedName>
        <fullName evidence="2">DNA polymerase II small subunit</fullName>
    </submittedName>
</protein>
<sequence length="403" mass="46051">MQRNENETIIAYMERATQALSKGDISIKEWAEVVAGDGEVYSPETLRRCSNLFKMFLEQYHTLVKDGAPSEEKENLEQILEEIKKEKIKVQTANLEYNANLRHDARQDMLSEKVVDAINRLEPFEPVEENSDWVYSPEEGLLLISDIHAGAEFEVRGIDGYKINAYSFEILRARFEYLLDWLDKNYNRNAKFLTIGILGDIVEGVLRLSSLAKLKEPVVDTVIRFSEFFADWLNRLSQILGVTMSVEIISGNHDEIRMLQQKSYSTEENFAKLVAEYIKLRLQNNERVIVHDCATARVVPVAEHNVLLEHGTKNAINTYRYFSDVQGKWIEAMYCGHLHSTETKSLGAFDGVNVKIHRVGSVMGVDPYSDSIRKGSVPSCHLAYYSETEGETWSRDIKLKPLG</sequence>
<accession>A0A8S5SHE5</accession>
<dbReference type="Pfam" id="PF00149">
    <property type="entry name" value="Metallophos"/>
    <property type="match status" value="1"/>
</dbReference>
<dbReference type="SUPFAM" id="SSF56300">
    <property type="entry name" value="Metallo-dependent phosphatases"/>
    <property type="match status" value="1"/>
</dbReference>
<proteinExistence type="predicted"/>